<gene>
    <name evidence="2" type="ORF">B0T20DRAFT_397566</name>
</gene>
<feature type="region of interest" description="Disordered" evidence="1">
    <location>
        <begin position="30"/>
        <end position="55"/>
    </location>
</feature>
<keyword evidence="3" id="KW-1185">Reference proteome</keyword>
<dbReference type="AlphaFoldDB" id="A0AAE0NW06"/>
<organism evidence="2 3">
    <name type="scientific">Sordaria brevicollis</name>
    <dbReference type="NCBI Taxonomy" id="83679"/>
    <lineage>
        <taxon>Eukaryota</taxon>
        <taxon>Fungi</taxon>
        <taxon>Dikarya</taxon>
        <taxon>Ascomycota</taxon>
        <taxon>Pezizomycotina</taxon>
        <taxon>Sordariomycetes</taxon>
        <taxon>Sordariomycetidae</taxon>
        <taxon>Sordariales</taxon>
        <taxon>Sordariaceae</taxon>
        <taxon>Sordaria</taxon>
    </lineage>
</organism>
<reference evidence="2" key="2">
    <citation type="submission" date="2023-07" db="EMBL/GenBank/DDBJ databases">
        <authorList>
            <consortium name="Lawrence Berkeley National Laboratory"/>
            <person name="Haridas S."/>
            <person name="Hensen N."/>
            <person name="Bonometti L."/>
            <person name="Westerberg I."/>
            <person name="Brannstrom I.O."/>
            <person name="Guillou S."/>
            <person name="Cros-Aarteil S."/>
            <person name="Calhoun S."/>
            <person name="Kuo A."/>
            <person name="Mondo S."/>
            <person name="Pangilinan J."/>
            <person name="Riley R."/>
            <person name="LaButti K."/>
            <person name="Andreopoulos B."/>
            <person name="Lipzen A."/>
            <person name="Chen C."/>
            <person name="Yanf M."/>
            <person name="Daum C."/>
            <person name="Ng V."/>
            <person name="Clum A."/>
            <person name="Steindorff A."/>
            <person name="Ohm R."/>
            <person name="Martin F."/>
            <person name="Silar P."/>
            <person name="Natvig D."/>
            <person name="Lalanne C."/>
            <person name="Gautier V."/>
            <person name="Ament-velasquez S.L."/>
            <person name="Kruys A."/>
            <person name="Hutchinson M.I."/>
            <person name="Powell A.J."/>
            <person name="Barry K."/>
            <person name="Miller A.N."/>
            <person name="Grigoriev I.V."/>
            <person name="Debuchy R."/>
            <person name="Gladieux P."/>
            <person name="Thoren M.H."/>
            <person name="Johannesson H."/>
        </authorList>
    </citation>
    <scope>NUCLEOTIDE SEQUENCE</scope>
    <source>
        <strain evidence="2">FGSC 1904</strain>
    </source>
</reference>
<feature type="compositionally biased region" description="Polar residues" evidence="1">
    <location>
        <begin position="30"/>
        <end position="46"/>
    </location>
</feature>
<evidence type="ECO:0000256" key="1">
    <source>
        <dbReference type="SAM" id="MobiDB-lite"/>
    </source>
</evidence>
<evidence type="ECO:0000313" key="2">
    <source>
        <dbReference type="EMBL" id="KAK3388574.1"/>
    </source>
</evidence>
<reference evidence="2" key="1">
    <citation type="journal article" date="2023" name="Mol. Phylogenet. Evol.">
        <title>Genome-scale phylogeny and comparative genomics of the fungal order Sordariales.</title>
        <authorList>
            <person name="Hensen N."/>
            <person name="Bonometti L."/>
            <person name="Westerberg I."/>
            <person name="Brannstrom I.O."/>
            <person name="Guillou S."/>
            <person name="Cros-Aarteil S."/>
            <person name="Calhoun S."/>
            <person name="Haridas S."/>
            <person name="Kuo A."/>
            <person name="Mondo S."/>
            <person name="Pangilinan J."/>
            <person name="Riley R."/>
            <person name="LaButti K."/>
            <person name="Andreopoulos B."/>
            <person name="Lipzen A."/>
            <person name="Chen C."/>
            <person name="Yan M."/>
            <person name="Daum C."/>
            <person name="Ng V."/>
            <person name="Clum A."/>
            <person name="Steindorff A."/>
            <person name="Ohm R.A."/>
            <person name="Martin F."/>
            <person name="Silar P."/>
            <person name="Natvig D.O."/>
            <person name="Lalanne C."/>
            <person name="Gautier V."/>
            <person name="Ament-Velasquez S.L."/>
            <person name="Kruys A."/>
            <person name="Hutchinson M.I."/>
            <person name="Powell A.J."/>
            <person name="Barry K."/>
            <person name="Miller A.N."/>
            <person name="Grigoriev I.V."/>
            <person name="Debuchy R."/>
            <person name="Gladieux P."/>
            <person name="Hiltunen Thoren M."/>
            <person name="Johannesson H."/>
        </authorList>
    </citation>
    <scope>NUCLEOTIDE SEQUENCE</scope>
    <source>
        <strain evidence="2">FGSC 1904</strain>
    </source>
</reference>
<sequence length="223" mass="24260">MTSIAQITQRLNNLSIEANAFSSTILNEANEPVSSETSTQPTQSLEAPSAQHVDMGDASTLQDADIIDNLVNRAANLSVERHQPMRLATLTARFRESSEARRRLQAIARQNTALVASSPTATTRASRPATSRSLTSNPSPSVSPTLGRRHRRHARPSLTAGDHDASPLFRSRAQVHRATIMQRRQAALEARLSHELHLGNLTRAQAAYAQLEAAASAAYVRSR</sequence>
<accession>A0AAE0NW06</accession>
<evidence type="ECO:0000313" key="3">
    <source>
        <dbReference type="Proteomes" id="UP001281003"/>
    </source>
</evidence>
<protein>
    <submittedName>
        <fullName evidence="2">Uncharacterized protein</fullName>
    </submittedName>
</protein>
<dbReference type="EMBL" id="JAUTDP010000015">
    <property type="protein sequence ID" value="KAK3388574.1"/>
    <property type="molecule type" value="Genomic_DNA"/>
</dbReference>
<feature type="compositionally biased region" description="Low complexity" evidence="1">
    <location>
        <begin position="116"/>
        <end position="136"/>
    </location>
</feature>
<dbReference type="Proteomes" id="UP001281003">
    <property type="component" value="Unassembled WGS sequence"/>
</dbReference>
<name>A0AAE0NW06_SORBR</name>
<feature type="region of interest" description="Disordered" evidence="1">
    <location>
        <begin position="110"/>
        <end position="169"/>
    </location>
</feature>
<proteinExistence type="predicted"/>
<comment type="caution">
    <text evidence="2">The sequence shown here is derived from an EMBL/GenBank/DDBJ whole genome shotgun (WGS) entry which is preliminary data.</text>
</comment>